<dbReference type="Gene3D" id="3.10.50.40">
    <property type="match status" value="2"/>
</dbReference>
<dbReference type="InterPro" id="IPR050245">
    <property type="entry name" value="PrsA_foldase"/>
</dbReference>
<name>A0A5B7TTB6_9FLAO</name>
<dbReference type="KEGG" id="fbe:FF125_07680"/>
<proteinExistence type="predicted"/>
<dbReference type="Pfam" id="PF13616">
    <property type="entry name" value="Rotamase_3"/>
    <property type="match status" value="1"/>
</dbReference>
<dbReference type="InterPro" id="IPR023058">
    <property type="entry name" value="PPIase_PpiC_CS"/>
</dbReference>
<accession>A0A5B7TTB6</accession>
<feature type="domain" description="PpiC" evidence="2">
    <location>
        <begin position="228"/>
        <end position="327"/>
    </location>
</feature>
<dbReference type="PROSITE" id="PS50198">
    <property type="entry name" value="PPIC_PPIASE_2"/>
    <property type="match status" value="2"/>
</dbReference>
<dbReference type="RefSeq" id="WP_138949212.1">
    <property type="nucleotide sequence ID" value="NZ_CP040749.1"/>
</dbReference>
<evidence type="ECO:0000259" key="2">
    <source>
        <dbReference type="PROSITE" id="PS50198"/>
    </source>
</evidence>
<dbReference type="AlphaFoldDB" id="A0A5B7TTB6"/>
<feature type="domain" description="PpiC" evidence="2">
    <location>
        <begin position="121"/>
        <end position="223"/>
    </location>
</feature>
<keyword evidence="4" id="KW-1185">Reference proteome</keyword>
<evidence type="ECO:0000313" key="3">
    <source>
        <dbReference type="EMBL" id="QCX38316.1"/>
    </source>
</evidence>
<dbReference type="OrthoDB" id="14196at2"/>
<reference evidence="3 4" key="1">
    <citation type="submission" date="2019-05" db="EMBL/GenBank/DDBJ databases">
        <title>Algicella ahnfeltiae gen. nov., sp. nov., a novel marine bacterium of the family Flavobacteriaceae isolated from a red alga.</title>
        <authorList>
            <person name="Nedashkovskaya O.I."/>
            <person name="Kukhlevskiy A.D."/>
            <person name="Kim S.-G."/>
            <person name="Zhukova N.V."/>
            <person name="Mikhailov V.V."/>
        </authorList>
    </citation>
    <scope>NUCLEOTIDE SEQUENCE [LARGE SCALE GENOMIC DNA]</scope>
    <source>
        <strain evidence="3 4">10Alg115</strain>
    </source>
</reference>
<dbReference type="PANTHER" id="PTHR47245:SF2">
    <property type="entry name" value="PEPTIDYL-PROLYL CIS-TRANS ISOMERASE HP_0175-RELATED"/>
    <property type="match status" value="1"/>
</dbReference>
<dbReference type="GO" id="GO:0003755">
    <property type="term" value="F:peptidyl-prolyl cis-trans isomerase activity"/>
    <property type="evidence" value="ECO:0007669"/>
    <property type="project" value="UniProtKB-KW"/>
</dbReference>
<evidence type="ECO:0000313" key="4">
    <source>
        <dbReference type="Proteomes" id="UP000306229"/>
    </source>
</evidence>
<dbReference type="PROSITE" id="PS01096">
    <property type="entry name" value="PPIC_PPIASE_1"/>
    <property type="match status" value="1"/>
</dbReference>
<dbReference type="SUPFAM" id="SSF54534">
    <property type="entry name" value="FKBP-like"/>
    <property type="match status" value="2"/>
</dbReference>
<protein>
    <submittedName>
        <fullName evidence="3">Peptidylprolyl isomerase</fullName>
    </submittedName>
</protein>
<gene>
    <name evidence="3" type="ORF">FF125_07680</name>
</gene>
<keyword evidence="1" id="KW-0697">Rotamase</keyword>
<evidence type="ECO:0000256" key="1">
    <source>
        <dbReference type="PROSITE-ProRule" id="PRU00278"/>
    </source>
</evidence>
<dbReference type="Pfam" id="PF00639">
    <property type="entry name" value="Rotamase"/>
    <property type="match status" value="1"/>
</dbReference>
<keyword evidence="1 3" id="KW-0413">Isomerase</keyword>
<dbReference type="InterPro" id="IPR000297">
    <property type="entry name" value="PPIase_PpiC"/>
</dbReference>
<dbReference type="Proteomes" id="UP000306229">
    <property type="component" value="Chromosome"/>
</dbReference>
<sequence>MNLKNLLICLFFVNYFYIGAQSKKDILFTVVNEPVYKDEFTRVFNKNRDIVAEENKKSVEEYLDLYVNYKLKLKQAYDLNYDTVASFKKELNSYREQLIIPYLTDSKITESLVQEAFERSQLEINASHILVGVPKKASPADTLKAYKKIIEARLKAVNGQPFEEVAKEYSEDPSAQQNEGNLGYFTVFDMVYDFENAAYNTPVNKVSMPFRTQFGYHIVKVNDKRESQGEVEVAHIMIKENPTDSLYAKTKIEEIYAKVKQGSPFHFLANLHSDDKTSALNGGALPKFSANKMIKSFSDVAFSLKEVNDVSKPFKTVYGWHIVKLIKKHPITDLESRRAELVQKIEKNERSQRAGKSVVNKLMNSYNIFKDEELQQLFLKNNTLELNKKLDHDLFTINGEATKVSELVAYSTGKNTNQKEIYNSFIELKVLDYFKANLEKTEVDFAFTMQEYKDGLLLFELLQDKVWKKAEKDTVALQQYFNEHSDKYVLKKRGDVILASCTVKEKADEVQSMLSSGKSLDEIKAVVNEDPIIHVIFTKGILEENHKKFPKNFSLDSIGVSDVYEENTNNFVVVKTIKILPSEPMQFKKARGLVINDFQEQLEKDWIVELKKQYPVKVNKKLLKKLMKQNQN</sequence>
<organism evidence="3 4">
    <name type="scientific">Aureibaculum algae</name>
    <dbReference type="NCBI Taxonomy" id="2584122"/>
    <lineage>
        <taxon>Bacteria</taxon>
        <taxon>Pseudomonadati</taxon>
        <taxon>Bacteroidota</taxon>
        <taxon>Flavobacteriia</taxon>
        <taxon>Flavobacteriales</taxon>
        <taxon>Flavobacteriaceae</taxon>
        <taxon>Aureibaculum</taxon>
    </lineage>
</organism>
<dbReference type="PANTHER" id="PTHR47245">
    <property type="entry name" value="PEPTIDYLPROLYL ISOMERASE"/>
    <property type="match status" value="1"/>
</dbReference>
<dbReference type="EMBL" id="CP040749">
    <property type="protein sequence ID" value="QCX38316.1"/>
    <property type="molecule type" value="Genomic_DNA"/>
</dbReference>
<dbReference type="InterPro" id="IPR046357">
    <property type="entry name" value="PPIase_dom_sf"/>
</dbReference>